<dbReference type="SUPFAM" id="SSF51338">
    <property type="entry name" value="Composite domain of metallo-dependent hydrolases"/>
    <property type="match status" value="1"/>
</dbReference>
<dbReference type="InterPro" id="IPR032466">
    <property type="entry name" value="Metal_Hydrolase"/>
</dbReference>
<protein>
    <recommendedName>
        <fullName evidence="3">Amidohydrolase 3 domain-containing protein</fullName>
    </recommendedName>
</protein>
<dbReference type="PANTHER" id="PTHR22642">
    <property type="entry name" value="IMIDAZOLONEPROPIONASE"/>
    <property type="match status" value="1"/>
</dbReference>
<dbReference type="Proteomes" id="UP000748752">
    <property type="component" value="Unassembled WGS sequence"/>
</dbReference>
<dbReference type="Pfam" id="PF07969">
    <property type="entry name" value="Amidohydro_3"/>
    <property type="match status" value="1"/>
</dbReference>
<dbReference type="Gene3D" id="3.20.20.140">
    <property type="entry name" value="Metal-dependent hydrolases"/>
    <property type="match status" value="1"/>
</dbReference>
<feature type="compositionally biased region" description="Basic and acidic residues" evidence="1">
    <location>
        <begin position="38"/>
        <end position="47"/>
    </location>
</feature>
<proteinExistence type="predicted"/>
<evidence type="ECO:0000256" key="2">
    <source>
        <dbReference type="SAM" id="Phobius"/>
    </source>
</evidence>
<dbReference type="InterPro" id="IPR011059">
    <property type="entry name" value="Metal-dep_hydrolase_composite"/>
</dbReference>
<keyword evidence="2" id="KW-1133">Transmembrane helix</keyword>
<feature type="region of interest" description="Disordered" evidence="1">
    <location>
        <begin position="674"/>
        <end position="707"/>
    </location>
</feature>
<dbReference type="PANTHER" id="PTHR22642:SF2">
    <property type="entry name" value="PROTEIN LONG AFTER FAR-RED 3"/>
    <property type="match status" value="1"/>
</dbReference>
<evidence type="ECO:0000259" key="3">
    <source>
        <dbReference type="Pfam" id="PF07969"/>
    </source>
</evidence>
<feature type="transmembrane region" description="Helical" evidence="2">
    <location>
        <begin position="87"/>
        <end position="110"/>
    </location>
</feature>
<feature type="compositionally biased region" description="Low complexity" evidence="1">
    <location>
        <begin position="685"/>
        <end position="707"/>
    </location>
</feature>
<reference evidence="4 5" key="1">
    <citation type="journal article" date="2020" name="Microorganisms">
        <title>Osmotic Adaptation and Compatible Solute Biosynthesis of Phototrophic Bacteria as Revealed from Genome Analyses.</title>
        <authorList>
            <person name="Imhoff J.F."/>
            <person name="Rahn T."/>
            <person name="Kunzel S."/>
            <person name="Keller A."/>
            <person name="Neulinger S.C."/>
        </authorList>
    </citation>
    <scope>NUCLEOTIDE SEQUENCE [LARGE SCALE GENOMIC DNA]</scope>
    <source>
        <strain evidence="4 5">DSM 6210</strain>
    </source>
</reference>
<organism evidence="4 5">
    <name type="scientific">Thiohalocapsa halophila</name>
    <dbReference type="NCBI Taxonomy" id="69359"/>
    <lineage>
        <taxon>Bacteria</taxon>
        <taxon>Pseudomonadati</taxon>
        <taxon>Pseudomonadota</taxon>
        <taxon>Gammaproteobacteria</taxon>
        <taxon>Chromatiales</taxon>
        <taxon>Chromatiaceae</taxon>
        <taxon>Thiohalocapsa</taxon>
    </lineage>
</organism>
<dbReference type="Gene3D" id="2.30.40.10">
    <property type="entry name" value="Urease, subunit C, domain 1"/>
    <property type="match status" value="1"/>
</dbReference>
<dbReference type="InterPro" id="IPR013108">
    <property type="entry name" value="Amidohydro_3"/>
</dbReference>
<feature type="domain" description="Amidohydrolase 3" evidence="3">
    <location>
        <begin position="181"/>
        <end position="676"/>
    </location>
</feature>
<name>A0ABS1CKW7_9GAMM</name>
<sequence length="707" mass="75049">MSTSRASPRAAACITPDASPPSIGLCSANRRRPPAARTDNDRDRSAERGIQAKRSPPACPRAPAPILRACASVIRSGKAMARRSARVVLCTASRLLAVGGLVLGMATAAAQTPSLQALSAIAETPAATKVYAARDIITMDPVQPRAQAFAVRNGRFVAVGSRTDVTAAAGPDAELDQTFAGKVVVPGFIEPHVHPILAALTLGTQVIAIEDWDTVAGRSPAVRDAEGYRERLLHALAAQHQDVGGPFVTWGYHQGFHGDMSRAFLDSLMTAVPVVVWHRSCRELYLNSAALAQTGIDADLVAGLPASQRAHIDLEQGHVQAQGMIAVLDKLAPLLAPPERLRQGLELTERYYHRNGITLACEPGAVLSKPLQQAVNAAYSDSTTPFNHCFIADGKALAARHPPTSPGAAGALIDATRRLLSRGEGRTRYLPRQVKLYTDGAMYGASMQLQAGYADGREGSWIMEPTAFDAAFQAYWDAGYQIHVQAVGDGGLAVLLASLEQAMARNRREDHRTVLAHFGFAAPAQVARFAALGGIVSANPYWVEALAARYADLGIGEERAHSMVPMAEVLKHDLPFSFGSGMPMGPAKPLQLMYAAVNRLTGEGRIMGEAHKVPREAALRAVTLGAAHSIQQEDSIGSIEVGKRANLTILEANPLEVPSTWIKDIPVWGTMLEGRVQPAPPPPEEAAAAPAPQQQARPAAQGAAISR</sequence>
<accession>A0ABS1CKW7</accession>
<dbReference type="Gene3D" id="3.10.310.70">
    <property type="match status" value="1"/>
</dbReference>
<feature type="region of interest" description="Disordered" evidence="1">
    <location>
        <begin position="1"/>
        <end position="60"/>
    </location>
</feature>
<evidence type="ECO:0000256" key="1">
    <source>
        <dbReference type="SAM" id="MobiDB-lite"/>
    </source>
</evidence>
<keyword evidence="2" id="KW-0472">Membrane</keyword>
<comment type="caution">
    <text evidence="4">The sequence shown here is derived from an EMBL/GenBank/DDBJ whole genome shotgun (WGS) entry which is preliminary data.</text>
</comment>
<evidence type="ECO:0000313" key="5">
    <source>
        <dbReference type="Proteomes" id="UP000748752"/>
    </source>
</evidence>
<dbReference type="EMBL" id="NRRV01000052">
    <property type="protein sequence ID" value="MBK1632583.1"/>
    <property type="molecule type" value="Genomic_DNA"/>
</dbReference>
<dbReference type="SUPFAM" id="SSF51556">
    <property type="entry name" value="Metallo-dependent hydrolases"/>
    <property type="match status" value="1"/>
</dbReference>
<keyword evidence="2" id="KW-0812">Transmembrane</keyword>
<keyword evidence="5" id="KW-1185">Reference proteome</keyword>
<gene>
    <name evidence="4" type="ORF">CKO31_17910</name>
</gene>
<evidence type="ECO:0000313" key="4">
    <source>
        <dbReference type="EMBL" id="MBK1632583.1"/>
    </source>
</evidence>